<dbReference type="STRING" id="109280.ENSHCOP00000027697"/>
<dbReference type="Gene3D" id="3.30.40.10">
    <property type="entry name" value="Zinc/RING finger domain, C3HC4 (zinc finger)"/>
    <property type="match status" value="1"/>
</dbReference>
<keyword evidence="8" id="KW-0863">Zinc-finger</keyword>
<dbReference type="OrthoDB" id="264354at2759"/>
<evidence type="ECO:0000256" key="6">
    <source>
        <dbReference type="ARBA" id="ARBA00022692"/>
    </source>
</evidence>
<dbReference type="PANTHER" id="PTHR46053">
    <property type="entry name" value="E3 UBIQUITIN-PROTEIN LIGASE MARCH4-LIKE"/>
    <property type="match status" value="1"/>
</dbReference>
<dbReference type="Ensembl" id="ENSHCOT00000024105.1">
    <property type="protein sequence ID" value="ENSHCOP00000027697.1"/>
    <property type="gene ID" value="ENSHCOG00000019737.1"/>
</dbReference>
<dbReference type="SMART" id="SM00744">
    <property type="entry name" value="RINGv"/>
    <property type="match status" value="1"/>
</dbReference>
<feature type="domain" description="RING-CH-type" evidence="15">
    <location>
        <begin position="51"/>
        <end position="111"/>
    </location>
</feature>
<evidence type="ECO:0000256" key="10">
    <source>
        <dbReference type="ARBA" id="ARBA00022833"/>
    </source>
</evidence>
<dbReference type="RefSeq" id="XP_019736845.1">
    <property type="nucleotide sequence ID" value="XM_019881286.1"/>
</dbReference>
<evidence type="ECO:0000256" key="2">
    <source>
        <dbReference type="ARBA" id="ARBA00004127"/>
    </source>
</evidence>
<evidence type="ECO:0000256" key="1">
    <source>
        <dbReference type="ARBA" id="ARBA00000900"/>
    </source>
</evidence>
<evidence type="ECO:0000256" key="4">
    <source>
        <dbReference type="ARBA" id="ARBA00012483"/>
    </source>
</evidence>
<dbReference type="EC" id="2.3.2.27" evidence="4"/>
<dbReference type="RefSeq" id="XP_019736847.1">
    <property type="nucleotide sequence ID" value="XM_019881288.1"/>
</dbReference>
<evidence type="ECO:0000256" key="3">
    <source>
        <dbReference type="ARBA" id="ARBA00004906"/>
    </source>
</evidence>
<accession>A0A3Q3EAB5</accession>
<proteinExistence type="predicted"/>
<dbReference type="OMA" id="HEIPHMR"/>
<sequence>MTGLIGGCSWPPLAHPRRAEQDDKEEENHQAPADKAKHLQEDAASFISLAESGMRTPQCRICFLGPDKGELLSPCRCDGSVRFSHQSCLVRWIGETGSWNCELCRFKYRVFSVCTKNPLQWQPISLNLIEKVQITAVILGALFLIASLGWLMWSIVSPFAEFQRQDYIFQILYGMYVFMDFVCIGLLIQEGPSVYRIIKRWHTMNQKWKVLNYEKRKDASRKGAGGEESTTAELPDNGQEPRRCSRSCITLDIGNTILSILNRLRPNNLTINHEVVMRVTTV</sequence>
<dbReference type="UniPathway" id="UPA00143"/>
<dbReference type="GeneID" id="109522591"/>
<evidence type="ECO:0000259" key="15">
    <source>
        <dbReference type="PROSITE" id="PS51292"/>
    </source>
</evidence>
<dbReference type="GO" id="GO:0008270">
    <property type="term" value="F:zinc ion binding"/>
    <property type="evidence" value="ECO:0007669"/>
    <property type="project" value="UniProtKB-KW"/>
</dbReference>
<evidence type="ECO:0000256" key="5">
    <source>
        <dbReference type="ARBA" id="ARBA00022679"/>
    </source>
</evidence>
<keyword evidence="6 14" id="KW-0812">Transmembrane</keyword>
<dbReference type="PROSITE" id="PS51292">
    <property type="entry name" value="ZF_RING_CH"/>
    <property type="match status" value="1"/>
</dbReference>
<evidence type="ECO:0000256" key="9">
    <source>
        <dbReference type="ARBA" id="ARBA00022786"/>
    </source>
</evidence>
<dbReference type="AlphaFoldDB" id="A0A3Q3EAB5"/>
<comment type="pathway">
    <text evidence="3">Protein modification; protein ubiquitination.</text>
</comment>
<dbReference type="GeneTree" id="ENSGT00940000158208"/>
<dbReference type="SUPFAM" id="SSF57850">
    <property type="entry name" value="RING/U-box"/>
    <property type="match status" value="1"/>
</dbReference>
<comment type="subcellular location">
    <subcellularLocation>
        <location evidence="2">Endomembrane system</location>
        <topology evidence="2">Multi-pass membrane protein</topology>
    </subcellularLocation>
</comment>
<dbReference type="GO" id="GO:0061630">
    <property type="term" value="F:ubiquitin protein ligase activity"/>
    <property type="evidence" value="ECO:0007669"/>
    <property type="project" value="UniProtKB-EC"/>
</dbReference>
<keyword evidence="11 14" id="KW-1133">Transmembrane helix</keyword>
<evidence type="ECO:0000256" key="7">
    <source>
        <dbReference type="ARBA" id="ARBA00022723"/>
    </source>
</evidence>
<evidence type="ECO:0000256" key="11">
    <source>
        <dbReference type="ARBA" id="ARBA00022989"/>
    </source>
</evidence>
<feature type="region of interest" description="Disordered" evidence="13">
    <location>
        <begin position="219"/>
        <end position="243"/>
    </location>
</feature>
<evidence type="ECO:0000313" key="16">
    <source>
        <dbReference type="Ensembl" id="ENSHCOP00000027697.1"/>
    </source>
</evidence>
<evidence type="ECO:0000256" key="13">
    <source>
        <dbReference type="SAM" id="MobiDB-lite"/>
    </source>
</evidence>
<keyword evidence="17" id="KW-1185">Reference proteome</keyword>
<feature type="region of interest" description="Disordered" evidence="13">
    <location>
        <begin position="1"/>
        <end position="38"/>
    </location>
</feature>
<keyword evidence="9" id="KW-0833">Ubl conjugation pathway</keyword>
<name>A0A3Q3EAB5_HIPCM</name>
<keyword evidence="5" id="KW-0808">Transferase</keyword>
<dbReference type="RefSeq" id="XP_019736846.1">
    <property type="nucleotide sequence ID" value="XM_019881287.1"/>
</dbReference>
<dbReference type="Proteomes" id="UP000264820">
    <property type="component" value="Unplaced"/>
</dbReference>
<dbReference type="InterPro" id="IPR013083">
    <property type="entry name" value="Znf_RING/FYVE/PHD"/>
</dbReference>
<keyword evidence="7" id="KW-0479">Metal-binding</keyword>
<evidence type="ECO:0000313" key="17">
    <source>
        <dbReference type="Proteomes" id="UP000264820"/>
    </source>
</evidence>
<evidence type="ECO:0000256" key="8">
    <source>
        <dbReference type="ARBA" id="ARBA00022771"/>
    </source>
</evidence>
<feature type="compositionally biased region" description="Basic and acidic residues" evidence="13">
    <location>
        <begin position="17"/>
        <end position="38"/>
    </location>
</feature>
<reference evidence="16" key="2">
    <citation type="submission" date="2025-09" db="UniProtKB">
        <authorList>
            <consortium name="Ensembl"/>
        </authorList>
    </citation>
    <scope>IDENTIFICATION</scope>
</reference>
<dbReference type="InterPro" id="IPR011016">
    <property type="entry name" value="Znf_RING-CH"/>
</dbReference>
<organism evidence="16 17">
    <name type="scientific">Hippocampus comes</name>
    <name type="common">Tiger tail seahorse</name>
    <dbReference type="NCBI Taxonomy" id="109280"/>
    <lineage>
        <taxon>Eukaryota</taxon>
        <taxon>Metazoa</taxon>
        <taxon>Chordata</taxon>
        <taxon>Craniata</taxon>
        <taxon>Vertebrata</taxon>
        <taxon>Euteleostomi</taxon>
        <taxon>Actinopterygii</taxon>
        <taxon>Neopterygii</taxon>
        <taxon>Teleostei</taxon>
        <taxon>Neoteleostei</taxon>
        <taxon>Acanthomorphata</taxon>
        <taxon>Syngnathiaria</taxon>
        <taxon>Syngnathiformes</taxon>
        <taxon>Syngnathoidei</taxon>
        <taxon>Syngnathidae</taxon>
        <taxon>Hippocampus</taxon>
    </lineage>
</organism>
<evidence type="ECO:0000256" key="12">
    <source>
        <dbReference type="ARBA" id="ARBA00023136"/>
    </source>
</evidence>
<feature type="transmembrane region" description="Helical" evidence="14">
    <location>
        <begin position="167"/>
        <end position="188"/>
    </location>
</feature>
<dbReference type="GO" id="GO:0016567">
    <property type="term" value="P:protein ubiquitination"/>
    <property type="evidence" value="ECO:0007669"/>
    <property type="project" value="UniProtKB-UniPathway"/>
</dbReference>
<dbReference type="Pfam" id="PF12906">
    <property type="entry name" value="RINGv"/>
    <property type="match status" value="1"/>
</dbReference>
<evidence type="ECO:0000256" key="14">
    <source>
        <dbReference type="SAM" id="Phobius"/>
    </source>
</evidence>
<protein>
    <recommendedName>
        <fullName evidence="4">RING-type E3 ubiquitin transferase</fullName>
        <ecNumber evidence="4">2.3.2.27</ecNumber>
    </recommendedName>
</protein>
<feature type="transmembrane region" description="Helical" evidence="14">
    <location>
        <begin position="134"/>
        <end position="155"/>
    </location>
</feature>
<dbReference type="InterPro" id="IPR046356">
    <property type="entry name" value="MARCHF4/9/11"/>
</dbReference>
<keyword evidence="10" id="KW-0862">Zinc</keyword>
<keyword evidence="12 14" id="KW-0472">Membrane</keyword>
<comment type="catalytic activity">
    <reaction evidence="1">
        <text>S-ubiquitinyl-[E2 ubiquitin-conjugating enzyme]-L-cysteine + [acceptor protein]-L-lysine = [E2 ubiquitin-conjugating enzyme]-L-cysteine + N(6)-ubiquitinyl-[acceptor protein]-L-lysine.</text>
        <dbReference type="EC" id="2.3.2.27"/>
    </reaction>
</comment>
<dbReference type="PANTHER" id="PTHR46053:SF4">
    <property type="entry name" value="E3 UBIQUITIN-PROTEIN LIGASE MARCHF9"/>
    <property type="match status" value="1"/>
</dbReference>
<dbReference type="GO" id="GO:0012505">
    <property type="term" value="C:endomembrane system"/>
    <property type="evidence" value="ECO:0007669"/>
    <property type="project" value="UniProtKB-SubCell"/>
</dbReference>
<reference evidence="16" key="1">
    <citation type="submission" date="2025-08" db="UniProtKB">
        <authorList>
            <consortium name="Ensembl"/>
        </authorList>
    </citation>
    <scope>IDENTIFICATION</scope>
</reference>